<protein>
    <recommendedName>
        <fullName evidence="1">DinB-like domain-containing protein</fullName>
    </recommendedName>
</protein>
<dbReference type="InterPro" id="IPR011990">
    <property type="entry name" value="TPR-like_helical_dom_sf"/>
</dbReference>
<evidence type="ECO:0000313" key="3">
    <source>
        <dbReference type="Proteomes" id="UP000050509"/>
    </source>
</evidence>
<keyword evidence="3" id="KW-1185">Reference proteome</keyword>
<accession>A0A0N8PRD5</accession>
<dbReference type="Gene3D" id="1.20.120.450">
    <property type="entry name" value="dinb family like domain"/>
    <property type="match status" value="1"/>
</dbReference>
<comment type="caution">
    <text evidence="2">The sequence shown here is derived from an EMBL/GenBank/DDBJ whole genome shotgun (WGS) entry which is preliminary data.</text>
</comment>
<organism evidence="2 3">
    <name type="scientific">Kouleothrix aurantiaca</name>
    <dbReference type="NCBI Taxonomy" id="186479"/>
    <lineage>
        <taxon>Bacteria</taxon>
        <taxon>Bacillati</taxon>
        <taxon>Chloroflexota</taxon>
        <taxon>Chloroflexia</taxon>
        <taxon>Chloroflexales</taxon>
        <taxon>Roseiflexineae</taxon>
        <taxon>Roseiflexaceae</taxon>
        <taxon>Kouleothrix</taxon>
    </lineage>
</organism>
<name>A0A0N8PRD5_9CHLR</name>
<reference evidence="2 3" key="1">
    <citation type="submission" date="2015-09" db="EMBL/GenBank/DDBJ databases">
        <title>Draft genome sequence of Kouleothrix aurantiaca JCM 19913.</title>
        <authorList>
            <person name="Hemp J."/>
        </authorList>
    </citation>
    <scope>NUCLEOTIDE SEQUENCE [LARGE SCALE GENOMIC DNA]</scope>
    <source>
        <strain evidence="2 3">COM-B</strain>
    </source>
</reference>
<evidence type="ECO:0000313" key="2">
    <source>
        <dbReference type="EMBL" id="KPV49621.1"/>
    </source>
</evidence>
<dbReference type="Proteomes" id="UP000050509">
    <property type="component" value="Unassembled WGS sequence"/>
</dbReference>
<dbReference type="SUPFAM" id="SSF109854">
    <property type="entry name" value="DinB/YfiT-like putative metalloenzymes"/>
    <property type="match status" value="1"/>
</dbReference>
<dbReference type="NCBIfam" id="NF047558">
    <property type="entry name" value="TPR_END_plus"/>
    <property type="match status" value="1"/>
</dbReference>
<dbReference type="SUPFAM" id="SSF48452">
    <property type="entry name" value="TPR-like"/>
    <property type="match status" value="1"/>
</dbReference>
<evidence type="ECO:0000259" key="1">
    <source>
        <dbReference type="Pfam" id="PF12867"/>
    </source>
</evidence>
<dbReference type="AlphaFoldDB" id="A0A0N8PRD5"/>
<dbReference type="EMBL" id="LJCR01001852">
    <property type="protein sequence ID" value="KPV49621.1"/>
    <property type="molecule type" value="Genomic_DNA"/>
</dbReference>
<sequence length="242" mass="26926">MTLSNEQSALLALVDRAYAAQNAWIASLSDAERELVGTPERWSAKDMLAHVTFWQQVMIDRLNMVGRGETPTLFGDFQPVNERVFAERNALPWQQVLDEAAAAYAAASEHVRTFDTATLTERDRFAWNHNEPLVSNVLSNSYWHPLEHAARFSIERGDSAGAIALMDDAIVNQAALAVFPHDRATALFNLACLYATNGLPAQALALLPESLALRPDLIEWSKQDSDLDSIRDTPEFQDFIGK</sequence>
<feature type="domain" description="DinB-like" evidence="1">
    <location>
        <begin position="15"/>
        <end position="126"/>
    </location>
</feature>
<dbReference type="Pfam" id="PF12867">
    <property type="entry name" value="DinB_2"/>
    <property type="match status" value="1"/>
</dbReference>
<dbReference type="InterPro" id="IPR034660">
    <property type="entry name" value="DinB/YfiT-like"/>
</dbReference>
<gene>
    <name evidence="2" type="ORF">SE17_31580</name>
</gene>
<proteinExistence type="predicted"/>
<dbReference type="InterPro" id="IPR024775">
    <property type="entry name" value="DinB-like"/>
</dbReference>